<dbReference type="RefSeq" id="XP_033597979.1">
    <property type="nucleotide sequence ID" value="XM_033748389.1"/>
</dbReference>
<organism evidence="2 3">
    <name type="scientific">Pseudovirgaria hyperparasitica</name>
    <dbReference type="NCBI Taxonomy" id="470096"/>
    <lineage>
        <taxon>Eukaryota</taxon>
        <taxon>Fungi</taxon>
        <taxon>Dikarya</taxon>
        <taxon>Ascomycota</taxon>
        <taxon>Pezizomycotina</taxon>
        <taxon>Dothideomycetes</taxon>
        <taxon>Dothideomycetes incertae sedis</taxon>
        <taxon>Acrospermales</taxon>
        <taxon>Acrospermaceae</taxon>
        <taxon>Pseudovirgaria</taxon>
    </lineage>
</organism>
<accession>A0A6A6VXZ5</accession>
<evidence type="ECO:0008006" key="4">
    <source>
        <dbReference type="Google" id="ProtNLM"/>
    </source>
</evidence>
<dbReference type="PANTHER" id="PTHR12475">
    <property type="match status" value="1"/>
</dbReference>
<evidence type="ECO:0000256" key="1">
    <source>
        <dbReference type="ARBA" id="ARBA00038476"/>
    </source>
</evidence>
<reference evidence="2" key="1">
    <citation type="journal article" date="2020" name="Stud. Mycol.">
        <title>101 Dothideomycetes genomes: a test case for predicting lifestyles and emergence of pathogens.</title>
        <authorList>
            <person name="Haridas S."/>
            <person name="Albert R."/>
            <person name="Binder M."/>
            <person name="Bloem J."/>
            <person name="Labutti K."/>
            <person name="Salamov A."/>
            <person name="Andreopoulos B."/>
            <person name="Baker S."/>
            <person name="Barry K."/>
            <person name="Bills G."/>
            <person name="Bluhm B."/>
            <person name="Cannon C."/>
            <person name="Castanera R."/>
            <person name="Culley D."/>
            <person name="Daum C."/>
            <person name="Ezra D."/>
            <person name="Gonzalez J."/>
            <person name="Henrissat B."/>
            <person name="Kuo A."/>
            <person name="Liang C."/>
            <person name="Lipzen A."/>
            <person name="Lutzoni F."/>
            <person name="Magnuson J."/>
            <person name="Mondo S."/>
            <person name="Nolan M."/>
            <person name="Ohm R."/>
            <person name="Pangilinan J."/>
            <person name="Park H.-J."/>
            <person name="Ramirez L."/>
            <person name="Alfaro M."/>
            <person name="Sun H."/>
            <person name="Tritt A."/>
            <person name="Yoshinaga Y."/>
            <person name="Zwiers L.-H."/>
            <person name="Turgeon B."/>
            <person name="Goodwin S."/>
            <person name="Spatafora J."/>
            <person name="Crous P."/>
            <person name="Grigoriev I."/>
        </authorList>
    </citation>
    <scope>NUCLEOTIDE SEQUENCE</scope>
    <source>
        <strain evidence="2">CBS 121739</strain>
    </source>
</reference>
<evidence type="ECO:0000313" key="3">
    <source>
        <dbReference type="Proteomes" id="UP000799437"/>
    </source>
</evidence>
<dbReference type="GeneID" id="54489443"/>
<dbReference type="AlphaFoldDB" id="A0A6A6VXZ5"/>
<dbReference type="EMBL" id="ML996577">
    <property type="protein sequence ID" value="KAF2755528.1"/>
    <property type="molecule type" value="Genomic_DNA"/>
</dbReference>
<dbReference type="OrthoDB" id="265761at2759"/>
<proteinExistence type="inferred from homology"/>
<name>A0A6A6VXZ5_9PEZI</name>
<evidence type="ECO:0000313" key="2">
    <source>
        <dbReference type="EMBL" id="KAF2755528.1"/>
    </source>
</evidence>
<keyword evidence="3" id="KW-1185">Reference proteome</keyword>
<dbReference type="InterPro" id="IPR051490">
    <property type="entry name" value="THEM6_lcsJ_thioesterase"/>
</dbReference>
<dbReference type="SUPFAM" id="SSF54637">
    <property type="entry name" value="Thioesterase/thiol ester dehydrase-isomerase"/>
    <property type="match status" value="1"/>
</dbReference>
<dbReference type="CDD" id="cd00586">
    <property type="entry name" value="4HBT"/>
    <property type="match status" value="1"/>
</dbReference>
<sequence length="335" mass="37529">MASGAVLNALSATSTYILKGAGVQPLRAWRAIGVVLAILSWKNLPFVWHLRFYRALIHQLVFQNAPIPPGSLFEPAITSTRTSLWETDFNLHKSNSTYFSDLDISRTHYMVALLRTGIYASRDPAFDDGTSGPRASMALGGVSCHFKREIKPFVKYEIWTRLLSWDRKWIYLVSHIVKAGVVRPKHYTLQPGKKAKLAGKREEEESLEERKERIRGALYATSISKYVVKKGRLTIPAETVLEHSKLLPPKPADVGELAKEAQASVDTASNDATTRDDLDESFVLAEGISDFTWEKVEAERLRGLKYAEMFGKLDELHDDFDGGANGALGRYPDLF</sequence>
<protein>
    <recommendedName>
        <fullName evidence="4">Capsule polysaccharide biosynthesis protein</fullName>
    </recommendedName>
</protein>
<dbReference type="Proteomes" id="UP000799437">
    <property type="component" value="Unassembled WGS sequence"/>
</dbReference>
<gene>
    <name evidence="2" type="ORF">EJ05DRAFT_513033</name>
</gene>
<dbReference type="Pfam" id="PF13279">
    <property type="entry name" value="4HBT_2"/>
    <property type="match status" value="1"/>
</dbReference>
<dbReference type="Gene3D" id="3.10.129.10">
    <property type="entry name" value="Hotdog Thioesterase"/>
    <property type="match status" value="1"/>
</dbReference>
<comment type="similarity">
    <text evidence="1">Belongs to the lcsJ thioesterase family.</text>
</comment>
<dbReference type="PANTHER" id="PTHR12475:SF4">
    <property type="entry name" value="PROTEIN THEM6"/>
    <property type="match status" value="1"/>
</dbReference>
<dbReference type="InterPro" id="IPR029069">
    <property type="entry name" value="HotDog_dom_sf"/>
</dbReference>